<dbReference type="InterPro" id="IPR002083">
    <property type="entry name" value="MATH/TRAF_dom"/>
</dbReference>
<dbReference type="Gene3D" id="3.30.40.10">
    <property type="entry name" value="Zinc/RING finger domain, C3HC4 (zinc finger)"/>
    <property type="match status" value="1"/>
</dbReference>
<feature type="domain" description="TRAF-type" evidence="5">
    <location>
        <begin position="116"/>
        <end position="171"/>
    </location>
</feature>
<dbReference type="PANTHER" id="PTHR10131">
    <property type="entry name" value="TNF RECEPTOR ASSOCIATED FACTOR"/>
    <property type="match status" value="1"/>
</dbReference>
<keyword evidence="1 4" id="KW-0479">Metal-binding</keyword>
<keyword evidence="2 4" id="KW-0863">Zinc-finger</keyword>
<evidence type="ECO:0000256" key="1">
    <source>
        <dbReference type="ARBA" id="ARBA00022723"/>
    </source>
</evidence>
<evidence type="ECO:0000256" key="3">
    <source>
        <dbReference type="ARBA" id="ARBA00022833"/>
    </source>
</evidence>
<dbReference type="InterPro" id="IPR001293">
    <property type="entry name" value="Znf_TRAF"/>
</dbReference>
<organism evidence="6 7">
    <name type="scientific">Desmophyllum pertusum</name>
    <dbReference type="NCBI Taxonomy" id="174260"/>
    <lineage>
        <taxon>Eukaryota</taxon>
        <taxon>Metazoa</taxon>
        <taxon>Cnidaria</taxon>
        <taxon>Anthozoa</taxon>
        <taxon>Hexacorallia</taxon>
        <taxon>Scleractinia</taxon>
        <taxon>Caryophylliina</taxon>
        <taxon>Caryophylliidae</taxon>
        <taxon>Desmophyllum</taxon>
    </lineage>
</organism>
<evidence type="ECO:0000256" key="2">
    <source>
        <dbReference type="ARBA" id="ARBA00022771"/>
    </source>
</evidence>
<dbReference type="PROSITE" id="PS50145">
    <property type="entry name" value="ZF_TRAF"/>
    <property type="match status" value="1"/>
</dbReference>
<accession>A0A9X0CDP4</accession>
<gene>
    <name evidence="6" type="ORF">OS493_036581</name>
</gene>
<feature type="zinc finger region" description="TRAF-type" evidence="4">
    <location>
        <begin position="116"/>
        <end position="171"/>
    </location>
</feature>
<dbReference type="Pfam" id="PF02176">
    <property type="entry name" value="zf-TRAF"/>
    <property type="match status" value="1"/>
</dbReference>
<evidence type="ECO:0000313" key="7">
    <source>
        <dbReference type="Proteomes" id="UP001163046"/>
    </source>
</evidence>
<dbReference type="GO" id="GO:0008270">
    <property type="term" value="F:zinc ion binding"/>
    <property type="evidence" value="ECO:0007669"/>
    <property type="project" value="UniProtKB-KW"/>
</dbReference>
<evidence type="ECO:0000259" key="5">
    <source>
        <dbReference type="PROSITE" id="PS50145"/>
    </source>
</evidence>
<reference evidence="6" key="1">
    <citation type="submission" date="2023-01" db="EMBL/GenBank/DDBJ databases">
        <title>Genome assembly of the deep-sea coral Lophelia pertusa.</title>
        <authorList>
            <person name="Herrera S."/>
            <person name="Cordes E."/>
        </authorList>
    </citation>
    <scope>NUCLEOTIDE SEQUENCE</scope>
    <source>
        <strain evidence="6">USNM1676648</strain>
        <tissue evidence="6">Polyp</tissue>
    </source>
</reference>
<keyword evidence="3 4" id="KW-0862">Zinc</keyword>
<dbReference type="AlphaFoldDB" id="A0A9X0CDP4"/>
<protein>
    <recommendedName>
        <fullName evidence="5">TRAF-type domain-containing protein</fullName>
    </recommendedName>
</protein>
<dbReference type="GO" id="GO:0043122">
    <property type="term" value="P:regulation of canonical NF-kappaB signal transduction"/>
    <property type="evidence" value="ECO:0007669"/>
    <property type="project" value="TreeGrafter"/>
</dbReference>
<sequence>MHRAVDKCPQPKNLPCRKTIPPSFRLEEHNCFRQGDRISPRLLPSKTGRMYVDGFAGEGTKPQTAMSPGTYPLYIPWVWADHGSPTVATAHDRLRHEAQDCPHCGTDLPVGHQADHQRFSCRMAPVVCPFGCDDPAMPREQLNGHIASECRRAHVTCSVPACRESLRRQDLTTHLAQDSTRHIELLMAERRNNQMSDVTPPRRPMRVNTFNWNIPNFERLSDAVGPAEGIKSPLFSSLRTILVPQMSTAGIMGVFLCSEATHPVCLNMSVALRNGSEVILKRSPASAWLAPNSTLGWDAFLDLDEIKRRYVDQNGSLCVQISYQFFD</sequence>
<dbReference type="SUPFAM" id="SSF49599">
    <property type="entry name" value="TRAF domain-like"/>
    <property type="match status" value="1"/>
</dbReference>
<evidence type="ECO:0000256" key="4">
    <source>
        <dbReference type="PROSITE-ProRule" id="PRU00207"/>
    </source>
</evidence>
<evidence type="ECO:0000313" key="6">
    <source>
        <dbReference type="EMBL" id="KAJ7319179.1"/>
    </source>
</evidence>
<dbReference type="Proteomes" id="UP001163046">
    <property type="component" value="Unassembled WGS sequence"/>
</dbReference>
<dbReference type="EMBL" id="MU827839">
    <property type="protein sequence ID" value="KAJ7319179.1"/>
    <property type="molecule type" value="Genomic_DNA"/>
</dbReference>
<dbReference type="CDD" id="cd00121">
    <property type="entry name" value="MATH"/>
    <property type="match status" value="1"/>
</dbReference>
<keyword evidence="7" id="KW-1185">Reference proteome</keyword>
<comment type="caution">
    <text evidence="6">The sequence shown here is derived from an EMBL/GenBank/DDBJ whole genome shotgun (WGS) entry which is preliminary data.</text>
</comment>
<dbReference type="PANTHER" id="PTHR10131:SF157">
    <property type="entry name" value="RECEPTOR-ASSOCIATED FACTOR, PUTATIVE-RELATED"/>
    <property type="match status" value="1"/>
</dbReference>
<dbReference type="InterPro" id="IPR013083">
    <property type="entry name" value="Znf_RING/FYVE/PHD"/>
</dbReference>
<name>A0A9X0CDP4_9CNID</name>
<proteinExistence type="predicted"/>